<keyword evidence="2" id="KW-1185">Reference proteome</keyword>
<reference evidence="1" key="1">
    <citation type="submission" date="2021-01" db="UniProtKB">
        <authorList>
            <consortium name="EnsemblMetazoa"/>
        </authorList>
    </citation>
    <scope>IDENTIFICATION</scope>
</reference>
<dbReference type="EnsemblMetazoa" id="CLYHEMT009353.1">
    <property type="protein sequence ID" value="CLYHEMP009353.1"/>
    <property type="gene ID" value="CLYHEMG009353"/>
</dbReference>
<name>A0A7M5VB23_9CNID</name>
<organism evidence="1 2">
    <name type="scientific">Clytia hemisphaerica</name>
    <dbReference type="NCBI Taxonomy" id="252671"/>
    <lineage>
        <taxon>Eukaryota</taxon>
        <taxon>Metazoa</taxon>
        <taxon>Cnidaria</taxon>
        <taxon>Hydrozoa</taxon>
        <taxon>Hydroidolina</taxon>
        <taxon>Leptothecata</taxon>
        <taxon>Obeliida</taxon>
        <taxon>Clytiidae</taxon>
        <taxon>Clytia</taxon>
    </lineage>
</organism>
<dbReference type="Proteomes" id="UP000594262">
    <property type="component" value="Unplaced"/>
</dbReference>
<proteinExistence type="predicted"/>
<sequence length="168" mass="20162">MVHYTMLPSLINEIKRFQEILFKLNNDSEVEVEAEVETEVKVPHDESTKSIDEVTLNEYQHEMIPIYASLLLSWFYGCSQEECEGCRESYPSQRDHECMMMDVTERIEYIFEKLMGKVDEEKAHLLYLEKMENEKRATFKQMSKKELMMNEQWNYRVKKVLAERLDVQ</sequence>
<evidence type="ECO:0000313" key="2">
    <source>
        <dbReference type="Proteomes" id="UP000594262"/>
    </source>
</evidence>
<dbReference type="AlphaFoldDB" id="A0A7M5VB23"/>
<protein>
    <submittedName>
        <fullName evidence="1">Uncharacterized protein</fullName>
    </submittedName>
</protein>
<accession>A0A7M5VB23</accession>
<evidence type="ECO:0000313" key="1">
    <source>
        <dbReference type="EnsemblMetazoa" id="CLYHEMP009353.1"/>
    </source>
</evidence>